<dbReference type="PROSITE" id="PS00122">
    <property type="entry name" value="CARBOXYLESTERASE_B_1"/>
    <property type="match status" value="1"/>
</dbReference>
<comment type="similarity">
    <text evidence="1 3">Belongs to the type-B carboxylesterase/lipase family.</text>
</comment>
<keyword evidence="2 3" id="KW-0378">Hydrolase</keyword>
<proteinExistence type="inferred from homology"/>
<dbReference type="InterPro" id="IPR029058">
    <property type="entry name" value="AB_hydrolase_fold"/>
</dbReference>
<dbReference type="GO" id="GO:0016787">
    <property type="term" value="F:hydrolase activity"/>
    <property type="evidence" value="ECO:0007669"/>
    <property type="project" value="UniProtKB-KW"/>
</dbReference>
<dbReference type="EMBL" id="BMAT01008251">
    <property type="protein sequence ID" value="GFR81242.1"/>
    <property type="molecule type" value="Genomic_DNA"/>
</dbReference>
<evidence type="ECO:0000313" key="5">
    <source>
        <dbReference type="EMBL" id="GFR81242.1"/>
    </source>
</evidence>
<dbReference type="EC" id="3.1.1.-" evidence="3"/>
<comment type="caution">
    <text evidence="5">The sequence shown here is derived from an EMBL/GenBank/DDBJ whole genome shotgun (WGS) entry which is preliminary data.</text>
</comment>
<dbReference type="AlphaFoldDB" id="A0AAV4G724"/>
<reference evidence="5 6" key="1">
    <citation type="journal article" date="2021" name="Elife">
        <title>Chloroplast acquisition without the gene transfer in kleptoplastic sea slugs, Plakobranchus ocellatus.</title>
        <authorList>
            <person name="Maeda T."/>
            <person name="Takahashi S."/>
            <person name="Yoshida T."/>
            <person name="Shimamura S."/>
            <person name="Takaki Y."/>
            <person name="Nagai Y."/>
            <person name="Toyoda A."/>
            <person name="Suzuki Y."/>
            <person name="Arimoto A."/>
            <person name="Ishii H."/>
            <person name="Satoh N."/>
            <person name="Nishiyama T."/>
            <person name="Hasebe M."/>
            <person name="Maruyama T."/>
            <person name="Minagawa J."/>
            <person name="Obokata J."/>
            <person name="Shigenobu S."/>
        </authorList>
    </citation>
    <scope>NUCLEOTIDE SEQUENCE [LARGE SCALE GENOMIC DNA]</scope>
</reference>
<dbReference type="PANTHER" id="PTHR43903">
    <property type="entry name" value="NEUROLIGIN"/>
    <property type="match status" value="1"/>
</dbReference>
<dbReference type="Pfam" id="PF00135">
    <property type="entry name" value="COesterase"/>
    <property type="match status" value="1"/>
</dbReference>
<sequence length="428" mass="47686">MVWIHGGGFFLGTSSDYDGSILASQGQVIVVTLNYRLGALGFLSTEDDIIPGNFGMLDQVMALKWVRLNIRQFGGDPGQVTVLGQSAGGHSVSLLSLSPLTAGLFQRAIIQSGASLTPSSISRTSDIYSPKKISSKIGAKIGCLQLNSSSLLNCLRSKSLQDLLKADLDTVAEDESSFLILWKPRVDGPLGFLPEHPRRLLAKGLFHNVDTMHGFCANEMGAFVNDTENDGVTLEECMESILLNFYPFIMRNKSKFAEQVVKNYIQGLVSPIARRSKLIAVISDFQMTTPITHEVESIVTSAKAPGKRHFLYRFSYRGSLLPQYPRWKGVSHALELPFLFGFPREMHSFWLGDHEPTPTDRKVSELVIQTWSNFAKYGHPTQQSPSSSWPEFTSRQRLLLDITERLAVQAVDWAYHESLYQLMNTCLF</sequence>
<dbReference type="SUPFAM" id="SSF53474">
    <property type="entry name" value="alpha/beta-Hydrolases"/>
    <property type="match status" value="1"/>
</dbReference>
<protein>
    <recommendedName>
        <fullName evidence="3">Carboxylic ester hydrolase</fullName>
        <ecNumber evidence="3">3.1.1.-</ecNumber>
    </recommendedName>
</protein>
<keyword evidence="6" id="KW-1185">Reference proteome</keyword>
<dbReference type="InterPro" id="IPR002018">
    <property type="entry name" value="CarbesteraseB"/>
</dbReference>
<dbReference type="Proteomes" id="UP000762676">
    <property type="component" value="Unassembled WGS sequence"/>
</dbReference>
<evidence type="ECO:0000256" key="2">
    <source>
        <dbReference type="ARBA" id="ARBA00022801"/>
    </source>
</evidence>
<dbReference type="Gene3D" id="3.40.50.1820">
    <property type="entry name" value="alpha/beta hydrolase"/>
    <property type="match status" value="1"/>
</dbReference>
<organism evidence="5 6">
    <name type="scientific">Elysia marginata</name>
    <dbReference type="NCBI Taxonomy" id="1093978"/>
    <lineage>
        <taxon>Eukaryota</taxon>
        <taxon>Metazoa</taxon>
        <taxon>Spiralia</taxon>
        <taxon>Lophotrochozoa</taxon>
        <taxon>Mollusca</taxon>
        <taxon>Gastropoda</taxon>
        <taxon>Heterobranchia</taxon>
        <taxon>Euthyneura</taxon>
        <taxon>Panpulmonata</taxon>
        <taxon>Sacoglossa</taxon>
        <taxon>Placobranchoidea</taxon>
        <taxon>Plakobranchidae</taxon>
        <taxon>Elysia</taxon>
    </lineage>
</organism>
<evidence type="ECO:0000256" key="1">
    <source>
        <dbReference type="ARBA" id="ARBA00005964"/>
    </source>
</evidence>
<feature type="domain" description="Carboxylesterase type B" evidence="4">
    <location>
        <begin position="1"/>
        <end position="407"/>
    </location>
</feature>
<name>A0AAV4G724_9GAST</name>
<evidence type="ECO:0000313" key="6">
    <source>
        <dbReference type="Proteomes" id="UP000762676"/>
    </source>
</evidence>
<accession>A0AAV4G724</accession>
<evidence type="ECO:0000259" key="4">
    <source>
        <dbReference type="Pfam" id="PF00135"/>
    </source>
</evidence>
<dbReference type="InterPro" id="IPR019826">
    <property type="entry name" value="Carboxylesterase_B_AS"/>
</dbReference>
<gene>
    <name evidence="5" type="ORF">ElyMa_004065700</name>
</gene>
<evidence type="ECO:0000256" key="3">
    <source>
        <dbReference type="RuleBase" id="RU361235"/>
    </source>
</evidence>
<dbReference type="InterPro" id="IPR051093">
    <property type="entry name" value="Neuroligin/BSAL"/>
</dbReference>